<dbReference type="GeneID" id="28964342"/>
<evidence type="ECO:0008006" key="6">
    <source>
        <dbReference type="Google" id="ProtNLM"/>
    </source>
</evidence>
<dbReference type="Gene3D" id="3.40.50.720">
    <property type="entry name" value="NAD(P)-binding Rossmann-like Domain"/>
    <property type="match status" value="2"/>
</dbReference>
<dbReference type="SUPFAM" id="SSF51735">
    <property type="entry name" value="NAD(P)-binding Rossmann-fold domains"/>
    <property type="match status" value="2"/>
</dbReference>
<protein>
    <recommendedName>
        <fullName evidence="6">3-hydroxyisobutyrate dehydrogenase</fullName>
    </recommendedName>
</protein>
<dbReference type="InterPro" id="IPR029154">
    <property type="entry name" value="HIBADH-like_NADP-bd"/>
</dbReference>
<dbReference type="OrthoDB" id="435038at2759"/>
<evidence type="ECO:0000259" key="1">
    <source>
        <dbReference type="Pfam" id="PF03446"/>
    </source>
</evidence>
<dbReference type="InterPro" id="IPR013328">
    <property type="entry name" value="6PGD_dom2"/>
</dbReference>
<dbReference type="VEuPathDB" id="FungiDB:I303_00643"/>
<keyword evidence="5" id="KW-1185">Reference proteome</keyword>
<dbReference type="InterPro" id="IPR006115">
    <property type="entry name" value="6PGDH_NADP-bd"/>
</dbReference>
<dbReference type="KEGG" id="kdj:28964342"/>
<feature type="domain" description="6-phosphogluconate dehydrogenase NADP-binding" evidence="1">
    <location>
        <begin position="337"/>
        <end position="494"/>
    </location>
</feature>
<sequence length="638" mass="67338">MSQVKVGWIGLGAMGSGMASSLVSQGYEVKAYDVYKPSLESVVQKGAKGFDTPAEAAQGVQVLGLMVVNATQVEDVLFGEGKVAEVLEQDSTIICFSTVPPSFLVSVAERLDALGKNIGLCDCPVSGGSTRAGSGELTIMTSGTPSSVQRAKQVLDALTRPPVGGLSVVGDKVGIASDFKLINQVFCAVQILSQGEVIALAKNWGMNVRLVYNVLKGASGDAFMFRHRVPWSLNHDGIPKSAMTIIAKDVGIVMDESRLLEFPLPMSSITEQVFTAGLGAGLVREDDGWISKLWERFGGQAIGEKGTVEEEERKAQELQITPSPATLEDYAKQSKNVLVVGLGIIGLPIAQTLAKNGVKVVGYDVNLENLDKFSATGGKVTSDVQSAAKDAESVFFVVNDAKQIQSVLFGSEGNPGVASVLPEKSTIIIASTISPNEASSLQAQLNALSKDIQIVDAPVSGGPSRASTGDLSIFASGSEAALSEAYWILSAISSSKTKDNLHFIPGGVGSGSKIKLLNNLLAAIHLAVAAEALNFAKFKKMDLQKVFEVVKNGAAWSYMMVDRVPRMMDPPSSPHATTSTILKDVNLVLSEAKKLNTPLFLGQAASQQFARAVAKGWGGEDDSSLGRLWEDMGVSLRQ</sequence>
<reference evidence="4" key="3">
    <citation type="submission" date="2024-02" db="EMBL/GenBank/DDBJ databases">
        <title>Comparative genomics of Cryptococcus and Kwoniella reveals pathogenesis evolution and contrasting modes of karyotype evolution via chromosome fusion or intercentromeric recombination.</title>
        <authorList>
            <person name="Coelho M.A."/>
            <person name="David-Palma M."/>
            <person name="Shea T."/>
            <person name="Bowers K."/>
            <person name="McGinley-Smith S."/>
            <person name="Mohammad A.W."/>
            <person name="Gnirke A."/>
            <person name="Yurkov A.M."/>
            <person name="Nowrousian M."/>
            <person name="Sun S."/>
            <person name="Cuomo C.A."/>
            <person name="Heitman J."/>
        </authorList>
    </citation>
    <scope>NUCLEOTIDE SEQUENCE</scope>
    <source>
        <strain evidence="4">CBS 10117</strain>
    </source>
</reference>
<name>A0A1A6AFJ2_9TREE</name>
<evidence type="ECO:0000313" key="5">
    <source>
        <dbReference type="Proteomes" id="UP000078595"/>
    </source>
</evidence>
<dbReference type="PANTHER" id="PTHR43060:SF17">
    <property type="entry name" value="L-THREONATE DEHYDROGENASE"/>
    <property type="match status" value="1"/>
</dbReference>
<proteinExistence type="predicted"/>
<feature type="domain" description="6-phosphogluconate dehydrogenase NADP-binding" evidence="1">
    <location>
        <begin position="5"/>
        <end position="160"/>
    </location>
</feature>
<dbReference type="Pfam" id="PF14833">
    <property type="entry name" value="NAD_binding_11"/>
    <property type="match status" value="2"/>
</dbReference>
<organism evidence="3">
    <name type="scientific">Kwoniella dejecticola CBS 10117</name>
    <dbReference type="NCBI Taxonomy" id="1296121"/>
    <lineage>
        <taxon>Eukaryota</taxon>
        <taxon>Fungi</taxon>
        <taxon>Dikarya</taxon>
        <taxon>Basidiomycota</taxon>
        <taxon>Agaricomycotina</taxon>
        <taxon>Tremellomycetes</taxon>
        <taxon>Tremellales</taxon>
        <taxon>Cryptococcaceae</taxon>
        <taxon>Kwoniella</taxon>
    </lineage>
</organism>
<dbReference type="GO" id="GO:0051287">
    <property type="term" value="F:NAD binding"/>
    <property type="evidence" value="ECO:0007669"/>
    <property type="project" value="InterPro"/>
</dbReference>
<dbReference type="InterPro" id="IPR036291">
    <property type="entry name" value="NAD(P)-bd_dom_sf"/>
</dbReference>
<dbReference type="GO" id="GO:0050661">
    <property type="term" value="F:NADP binding"/>
    <property type="evidence" value="ECO:0007669"/>
    <property type="project" value="InterPro"/>
</dbReference>
<dbReference type="Gene3D" id="1.10.1040.10">
    <property type="entry name" value="N-(1-d-carboxylethyl)-l-norvaline Dehydrogenase, domain 2"/>
    <property type="match status" value="2"/>
</dbReference>
<dbReference type="STRING" id="1296121.A0A1A6AFJ2"/>
<dbReference type="SUPFAM" id="SSF48179">
    <property type="entry name" value="6-phosphogluconate dehydrogenase C-terminal domain-like"/>
    <property type="match status" value="2"/>
</dbReference>
<evidence type="ECO:0000259" key="2">
    <source>
        <dbReference type="Pfam" id="PF14833"/>
    </source>
</evidence>
<accession>A0A1A6AFJ2</accession>
<reference evidence="3" key="1">
    <citation type="submission" date="2013-07" db="EMBL/GenBank/DDBJ databases">
        <title>The Genome Sequence of Cryptococcus dejecticola CBS10117.</title>
        <authorList>
            <consortium name="The Broad Institute Genome Sequencing Platform"/>
            <person name="Cuomo C."/>
            <person name="Litvintseva A."/>
            <person name="Chen Y."/>
            <person name="Heitman J."/>
            <person name="Sun S."/>
            <person name="Springer D."/>
            <person name="Dromer F."/>
            <person name="Young S.K."/>
            <person name="Zeng Q."/>
            <person name="Gargeya S."/>
            <person name="Fitzgerald M."/>
            <person name="Abouelleil A."/>
            <person name="Alvarado L."/>
            <person name="Berlin A.M."/>
            <person name="Chapman S.B."/>
            <person name="Dewar J."/>
            <person name="Goldberg J."/>
            <person name="Griggs A."/>
            <person name="Gujja S."/>
            <person name="Hansen M."/>
            <person name="Howarth C."/>
            <person name="Imamovic A."/>
            <person name="Larimer J."/>
            <person name="McCowan C."/>
            <person name="Murphy C."/>
            <person name="Pearson M."/>
            <person name="Priest M."/>
            <person name="Roberts A."/>
            <person name="Saif S."/>
            <person name="Shea T."/>
            <person name="Sykes S."/>
            <person name="Wortman J."/>
            <person name="Nusbaum C."/>
            <person name="Birren B."/>
        </authorList>
    </citation>
    <scope>NUCLEOTIDE SEQUENCE [LARGE SCALE GENOMIC DNA]</scope>
    <source>
        <strain evidence="3">CBS 10117</strain>
    </source>
</reference>
<feature type="domain" description="3-hydroxyisobutyrate dehydrogenase-like NAD-binding" evidence="2">
    <location>
        <begin position="509"/>
        <end position="628"/>
    </location>
</feature>
<evidence type="ECO:0000313" key="3">
    <source>
        <dbReference type="EMBL" id="OBR88826.1"/>
    </source>
</evidence>
<reference evidence="4" key="2">
    <citation type="submission" date="2013-07" db="EMBL/GenBank/DDBJ databases">
        <authorList>
            <consortium name="The Broad Institute Genome Sequencing Platform"/>
            <person name="Cuomo C."/>
            <person name="Litvintseva A."/>
            <person name="Chen Y."/>
            <person name="Heitman J."/>
            <person name="Sun S."/>
            <person name="Springer D."/>
            <person name="Dromer F."/>
            <person name="Young S.K."/>
            <person name="Zeng Q."/>
            <person name="Gargeya S."/>
            <person name="Fitzgerald M."/>
            <person name="Abouelleil A."/>
            <person name="Alvarado L."/>
            <person name="Berlin A.M."/>
            <person name="Chapman S.B."/>
            <person name="Dewar J."/>
            <person name="Goldberg J."/>
            <person name="Griggs A."/>
            <person name="Gujja S."/>
            <person name="Hansen M."/>
            <person name="Howarth C."/>
            <person name="Imamovic A."/>
            <person name="Larimer J."/>
            <person name="McCowan C."/>
            <person name="Murphy C."/>
            <person name="Pearson M."/>
            <person name="Priest M."/>
            <person name="Roberts A."/>
            <person name="Saif S."/>
            <person name="Shea T."/>
            <person name="Sykes S."/>
            <person name="Wortman J."/>
            <person name="Nusbaum C."/>
            <person name="Birren B."/>
        </authorList>
    </citation>
    <scope>NUCLEOTIDE SEQUENCE</scope>
    <source>
        <strain evidence="4">CBS 10117</strain>
    </source>
</reference>
<dbReference type="EMBL" id="CP144530">
    <property type="protein sequence ID" value="WWC58105.1"/>
    <property type="molecule type" value="Genomic_DNA"/>
</dbReference>
<dbReference type="InterPro" id="IPR008927">
    <property type="entry name" value="6-PGluconate_DH-like_C_sf"/>
</dbReference>
<gene>
    <name evidence="3" type="ORF">I303_00643</name>
    <name evidence="4" type="ORF">I303_100640</name>
</gene>
<evidence type="ECO:0000313" key="4">
    <source>
        <dbReference type="EMBL" id="WWC58105.1"/>
    </source>
</evidence>
<dbReference type="EMBL" id="KI894027">
    <property type="protein sequence ID" value="OBR88826.1"/>
    <property type="molecule type" value="Genomic_DNA"/>
</dbReference>
<dbReference type="AlphaFoldDB" id="A0A1A6AFJ2"/>
<feature type="domain" description="3-hydroxyisobutyrate dehydrogenase-like NAD-binding" evidence="2">
    <location>
        <begin position="176"/>
        <end position="287"/>
    </location>
</feature>
<dbReference type="Proteomes" id="UP000078595">
    <property type="component" value="Chromosome 1"/>
</dbReference>
<dbReference type="RefSeq" id="XP_018266668.1">
    <property type="nucleotide sequence ID" value="XM_018404014.1"/>
</dbReference>
<dbReference type="Pfam" id="PF03446">
    <property type="entry name" value="NAD_binding_2"/>
    <property type="match status" value="2"/>
</dbReference>
<dbReference type="PANTHER" id="PTHR43060">
    <property type="entry name" value="3-HYDROXYISOBUTYRATE DEHYDROGENASE-LIKE 1, MITOCHONDRIAL-RELATED"/>
    <property type="match status" value="1"/>
</dbReference>